<accession>A0AAD7NXZ0</accession>
<dbReference type="AlphaFoldDB" id="A0AAD7NXZ0"/>
<proteinExistence type="predicted"/>
<protein>
    <submittedName>
        <fullName evidence="1">Uncharacterized protein</fullName>
    </submittedName>
</protein>
<organism evidence="1 2">
    <name type="scientific">Mycena metata</name>
    <dbReference type="NCBI Taxonomy" id="1033252"/>
    <lineage>
        <taxon>Eukaryota</taxon>
        <taxon>Fungi</taxon>
        <taxon>Dikarya</taxon>
        <taxon>Basidiomycota</taxon>
        <taxon>Agaricomycotina</taxon>
        <taxon>Agaricomycetes</taxon>
        <taxon>Agaricomycetidae</taxon>
        <taxon>Agaricales</taxon>
        <taxon>Marasmiineae</taxon>
        <taxon>Mycenaceae</taxon>
        <taxon>Mycena</taxon>
    </lineage>
</organism>
<dbReference type="Proteomes" id="UP001215598">
    <property type="component" value="Unassembled WGS sequence"/>
</dbReference>
<gene>
    <name evidence="1" type="ORF">B0H16DRAFT_1448245</name>
</gene>
<reference evidence="1" key="1">
    <citation type="submission" date="2023-03" db="EMBL/GenBank/DDBJ databases">
        <title>Massive genome expansion in bonnet fungi (Mycena s.s.) driven by repeated elements and novel gene families across ecological guilds.</title>
        <authorList>
            <consortium name="Lawrence Berkeley National Laboratory"/>
            <person name="Harder C.B."/>
            <person name="Miyauchi S."/>
            <person name="Viragh M."/>
            <person name="Kuo A."/>
            <person name="Thoen E."/>
            <person name="Andreopoulos B."/>
            <person name="Lu D."/>
            <person name="Skrede I."/>
            <person name="Drula E."/>
            <person name="Henrissat B."/>
            <person name="Morin E."/>
            <person name="Kohler A."/>
            <person name="Barry K."/>
            <person name="LaButti K."/>
            <person name="Morin E."/>
            <person name="Salamov A."/>
            <person name="Lipzen A."/>
            <person name="Mereny Z."/>
            <person name="Hegedus B."/>
            <person name="Baldrian P."/>
            <person name="Stursova M."/>
            <person name="Weitz H."/>
            <person name="Taylor A."/>
            <person name="Grigoriev I.V."/>
            <person name="Nagy L.G."/>
            <person name="Martin F."/>
            <person name="Kauserud H."/>
        </authorList>
    </citation>
    <scope>NUCLEOTIDE SEQUENCE</scope>
    <source>
        <strain evidence="1">CBHHK182m</strain>
    </source>
</reference>
<name>A0AAD7NXZ0_9AGAR</name>
<comment type="caution">
    <text evidence="1">The sequence shown here is derived from an EMBL/GenBank/DDBJ whole genome shotgun (WGS) entry which is preliminary data.</text>
</comment>
<keyword evidence="2" id="KW-1185">Reference proteome</keyword>
<sequence length="102" mass="11581">MPRTTKAETQGDVLHIAETLMAASLALEDDADHADLLGFEENELELEFFEDDTAEILELTALNWMEIVQYMTGDRTDENTPKCLMQILTKFRDLGLLAWSES</sequence>
<evidence type="ECO:0000313" key="1">
    <source>
        <dbReference type="EMBL" id="KAJ7779803.1"/>
    </source>
</evidence>
<evidence type="ECO:0000313" key="2">
    <source>
        <dbReference type="Proteomes" id="UP001215598"/>
    </source>
</evidence>
<dbReference type="EMBL" id="JARKIB010000005">
    <property type="protein sequence ID" value="KAJ7779803.1"/>
    <property type="molecule type" value="Genomic_DNA"/>
</dbReference>